<accession>A0A939MG51</accession>
<protein>
    <recommendedName>
        <fullName evidence="1">DUF6894 domain-containing protein</fullName>
    </recommendedName>
</protein>
<evidence type="ECO:0000313" key="3">
    <source>
        <dbReference type="EMBL" id="UEM10695.1"/>
    </source>
</evidence>
<dbReference type="KEGG" id="bban:J4G43_039570"/>
<evidence type="ECO:0000259" key="1">
    <source>
        <dbReference type="Pfam" id="PF21834"/>
    </source>
</evidence>
<dbReference type="Proteomes" id="UP000664702">
    <property type="component" value="Chromosome"/>
</dbReference>
<proteinExistence type="predicted"/>
<organism evidence="2">
    <name type="scientific">Bradyrhizobium barranii subsp. barranii</name>
    <dbReference type="NCBI Taxonomy" id="2823807"/>
    <lineage>
        <taxon>Bacteria</taxon>
        <taxon>Pseudomonadati</taxon>
        <taxon>Pseudomonadota</taxon>
        <taxon>Alphaproteobacteria</taxon>
        <taxon>Hyphomicrobiales</taxon>
        <taxon>Nitrobacteraceae</taxon>
        <taxon>Bradyrhizobium</taxon>
        <taxon>Bradyrhizobium barranii</taxon>
    </lineage>
</organism>
<name>A0A939MG51_9BRAD</name>
<dbReference type="InterPro" id="IPR054189">
    <property type="entry name" value="DUF6894"/>
</dbReference>
<dbReference type="AlphaFoldDB" id="A0A939MG51"/>
<gene>
    <name evidence="3" type="ORF">J4G43_039570</name>
    <name evidence="2" type="ORF">J4G43_41480</name>
</gene>
<sequence>MRRYYFPIFHNGETQADEVGELFGSAELAVQYSARIAKDIASDPEYDRGAGTVVIVLDDSGAEVARHGVEAGGSGGGAMADFG</sequence>
<evidence type="ECO:0000313" key="4">
    <source>
        <dbReference type="Proteomes" id="UP000664702"/>
    </source>
</evidence>
<dbReference type="EMBL" id="JAGEMI010000001">
    <property type="protein sequence ID" value="MBO1867140.1"/>
    <property type="molecule type" value="Genomic_DNA"/>
</dbReference>
<dbReference type="Pfam" id="PF21834">
    <property type="entry name" value="DUF6894"/>
    <property type="match status" value="1"/>
</dbReference>
<dbReference type="EMBL" id="CP086136">
    <property type="protein sequence ID" value="UEM10695.1"/>
    <property type="molecule type" value="Genomic_DNA"/>
</dbReference>
<reference evidence="2" key="1">
    <citation type="submission" date="2021-03" db="EMBL/GenBank/DDBJ databases">
        <title>Whole Genome Sequence of Bradyrhizobium sp. Strain 144S4.</title>
        <authorList>
            <person name="Bromfield E.S.P."/>
            <person name="Cloutier S."/>
        </authorList>
    </citation>
    <scope>NUCLEOTIDE SEQUENCE [LARGE SCALE GENOMIC DNA]</scope>
    <source>
        <strain evidence="2">144S4</strain>
    </source>
</reference>
<reference evidence="3 4" key="2">
    <citation type="journal article" date="2022" name="Int. J. Syst. Evol. Microbiol.">
        <title>Strains of Bradyrhizobium barranii sp. nov. associated with legumes native to Canada are symbionts of soybeans and belong to different subspecies (subsp. barranii subsp. nov. and subsp. apii subsp. nov.) and symbiovars (sv. glycinearum and sv. septentrionale).</title>
        <authorList>
            <person name="Bromfield E.S.P."/>
            <person name="Cloutier S."/>
            <person name="Wasai-Hara S."/>
            <person name="Minamisawa K."/>
        </authorList>
    </citation>
    <scope>NUCLEOTIDE SEQUENCE [LARGE SCALE GENOMIC DNA]</scope>
    <source>
        <strain evidence="3 4">144S4</strain>
    </source>
</reference>
<evidence type="ECO:0000313" key="2">
    <source>
        <dbReference type="EMBL" id="MBO1867140.1"/>
    </source>
</evidence>
<dbReference type="RefSeq" id="WP_208088244.1">
    <property type="nucleotide sequence ID" value="NZ_CP086136.1"/>
</dbReference>
<feature type="domain" description="DUF6894" evidence="1">
    <location>
        <begin position="3"/>
        <end position="66"/>
    </location>
</feature>